<evidence type="ECO:0000313" key="3">
    <source>
        <dbReference type="EMBL" id="TCO79097.1"/>
    </source>
</evidence>
<protein>
    <submittedName>
        <fullName evidence="3">HNH endonuclease</fullName>
    </submittedName>
</protein>
<evidence type="ECO:0000259" key="1">
    <source>
        <dbReference type="Pfam" id="PF01844"/>
    </source>
</evidence>
<keyword evidence="3" id="KW-0540">Nuclease</keyword>
<gene>
    <name evidence="3" type="ORF">EV214_103149</name>
</gene>
<keyword evidence="3" id="KW-0378">Hydrolase</keyword>
<dbReference type="InterPro" id="IPR003615">
    <property type="entry name" value="HNH_nuc"/>
</dbReference>
<dbReference type="SUPFAM" id="SSF110849">
    <property type="entry name" value="ParB/Sulfiredoxin"/>
    <property type="match status" value="1"/>
</dbReference>
<feature type="domain" description="HNH" evidence="1">
    <location>
        <begin position="476"/>
        <end position="519"/>
    </location>
</feature>
<dbReference type="Gene3D" id="1.10.30.50">
    <property type="match status" value="1"/>
</dbReference>
<proteinExistence type="predicted"/>
<accession>A0A4R2L1M9</accession>
<comment type="caution">
    <text evidence="3">The sequence shown here is derived from an EMBL/GenBank/DDBJ whole genome shotgun (WGS) entry which is preliminary data.</text>
</comment>
<dbReference type="InterPro" id="IPR004919">
    <property type="entry name" value="GmrSD_N"/>
</dbReference>
<dbReference type="AlphaFoldDB" id="A0A4R2L1M9"/>
<name>A0A4R2L1M9_9FIRM</name>
<evidence type="ECO:0000313" key="4">
    <source>
        <dbReference type="Proteomes" id="UP000294919"/>
    </source>
</evidence>
<keyword evidence="4" id="KW-1185">Reference proteome</keyword>
<dbReference type="InterPro" id="IPR036086">
    <property type="entry name" value="ParB/Sulfiredoxin_sf"/>
</dbReference>
<dbReference type="GO" id="GO:0008270">
    <property type="term" value="F:zinc ion binding"/>
    <property type="evidence" value="ECO:0007669"/>
    <property type="project" value="InterPro"/>
</dbReference>
<dbReference type="GO" id="GO:0003676">
    <property type="term" value="F:nucleic acid binding"/>
    <property type="evidence" value="ECO:0007669"/>
    <property type="project" value="InterPro"/>
</dbReference>
<dbReference type="Pfam" id="PF03235">
    <property type="entry name" value="GmrSD_N"/>
    <property type="match status" value="1"/>
</dbReference>
<dbReference type="CDD" id="cd00085">
    <property type="entry name" value="HNHc"/>
    <property type="match status" value="1"/>
</dbReference>
<keyword evidence="3" id="KW-0255">Endonuclease</keyword>
<dbReference type="OrthoDB" id="9764212at2"/>
<sequence length="520" mass="59654">MANKVVLDALIPREDFDVQDQTQVALGRNKTTLSIPDLEYESFFFSTIRKPDFQRETNEWDGNKIAELIKSFIEGELVPAVILWRSSGNYIFVIDGSHRLSALSSWINNDYGDGSISLEYYGGEIPEEQKEIAEKTREIINSEIGPFKDYKIANRYPEKVSKYVAERAKGLGALALQVQWVEGNSKKAEESFFKINQQAAPIHPTELMLIKSRKKANGVAARAVIRSGKGHKYWSIFGTEKQYEIQKLATEIHTLLFRPIYETPIKTLDLPIGGKIFSNDGLTLVYETINIVNEISDKNLDSINDDVNGNETIKCLKRTKKILSRINSVHPSSLGLHPIVYFYSLRGRHKIASYYAVLSFVIYLEENKKFNNFIKIRKDFEEILLNYEFLVQQIVRKYRQSKNGYLHIRDYYIAIMENLLNKNDVEQTIDKIIQSKEFAYLKKAVKDEEEIKAKKFSKERKSLAFIVESVKTANRCAICNSLLHKNSITIDHKTRKSEGGLGTVENAQLAHPYCNSTYKN</sequence>
<dbReference type="Pfam" id="PF01844">
    <property type="entry name" value="HNH"/>
    <property type="match status" value="1"/>
</dbReference>
<dbReference type="RefSeq" id="WP_132242821.1">
    <property type="nucleotide sequence ID" value="NZ_SLWV01000003.1"/>
</dbReference>
<dbReference type="GO" id="GO:0004519">
    <property type="term" value="F:endonuclease activity"/>
    <property type="evidence" value="ECO:0007669"/>
    <property type="project" value="UniProtKB-KW"/>
</dbReference>
<organism evidence="3 4">
    <name type="scientific">Marinisporobacter balticus</name>
    <dbReference type="NCBI Taxonomy" id="2018667"/>
    <lineage>
        <taxon>Bacteria</taxon>
        <taxon>Bacillati</taxon>
        <taxon>Bacillota</taxon>
        <taxon>Clostridia</taxon>
        <taxon>Peptostreptococcales</taxon>
        <taxon>Thermotaleaceae</taxon>
        <taxon>Marinisporobacter</taxon>
    </lineage>
</organism>
<feature type="domain" description="GmrSD restriction endonucleases N-terminal" evidence="2">
    <location>
        <begin position="48"/>
        <end position="208"/>
    </location>
</feature>
<dbReference type="Proteomes" id="UP000294919">
    <property type="component" value="Unassembled WGS sequence"/>
</dbReference>
<reference evidence="3 4" key="1">
    <citation type="submission" date="2019-03" db="EMBL/GenBank/DDBJ databases">
        <title>Genomic Encyclopedia of Type Strains, Phase IV (KMG-IV): sequencing the most valuable type-strain genomes for metagenomic binning, comparative biology and taxonomic classification.</title>
        <authorList>
            <person name="Goeker M."/>
        </authorList>
    </citation>
    <scope>NUCLEOTIDE SEQUENCE [LARGE SCALE GENOMIC DNA]</scope>
    <source>
        <strain evidence="3 4">DSM 102940</strain>
    </source>
</reference>
<dbReference type="EMBL" id="SLWV01000003">
    <property type="protein sequence ID" value="TCO79097.1"/>
    <property type="molecule type" value="Genomic_DNA"/>
</dbReference>
<dbReference type="InterPro" id="IPR002711">
    <property type="entry name" value="HNH"/>
</dbReference>
<evidence type="ECO:0000259" key="2">
    <source>
        <dbReference type="Pfam" id="PF03235"/>
    </source>
</evidence>